<name>A0ABW4JZ65_9HYPH</name>
<dbReference type="RefSeq" id="WP_149892686.1">
    <property type="nucleotide sequence ID" value="NZ_JBHUFA010000004.1"/>
</dbReference>
<organism evidence="1 2">
    <name type="scientific">Roseibium aestuarii</name>
    <dbReference type="NCBI Taxonomy" id="2600299"/>
    <lineage>
        <taxon>Bacteria</taxon>
        <taxon>Pseudomonadati</taxon>
        <taxon>Pseudomonadota</taxon>
        <taxon>Alphaproteobacteria</taxon>
        <taxon>Hyphomicrobiales</taxon>
        <taxon>Stappiaceae</taxon>
        <taxon>Roseibium</taxon>
    </lineage>
</organism>
<evidence type="ECO:0000313" key="2">
    <source>
        <dbReference type="Proteomes" id="UP001597327"/>
    </source>
</evidence>
<dbReference type="EMBL" id="JBHUFA010000004">
    <property type="protein sequence ID" value="MFD1696438.1"/>
    <property type="molecule type" value="Genomic_DNA"/>
</dbReference>
<gene>
    <name evidence="1" type="ORF">ACFSC7_12995</name>
</gene>
<comment type="caution">
    <text evidence="1">The sequence shown here is derived from an EMBL/GenBank/DDBJ whole genome shotgun (WGS) entry which is preliminary data.</text>
</comment>
<proteinExistence type="predicted"/>
<reference evidence="2" key="1">
    <citation type="journal article" date="2019" name="Int. J. Syst. Evol. Microbiol.">
        <title>The Global Catalogue of Microorganisms (GCM) 10K type strain sequencing project: providing services to taxonomists for standard genome sequencing and annotation.</title>
        <authorList>
            <consortium name="The Broad Institute Genomics Platform"/>
            <consortium name="The Broad Institute Genome Sequencing Center for Infectious Disease"/>
            <person name="Wu L."/>
            <person name="Ma J."/>
        </authorList>
    </citation>
    <scope>NUCLEOTIDE SEQUENCE [LARGE SCALE GENOMIC DNA]</scope>
    <source>
        <strain evidence="2">JCM 3369</strain>
    </source>
</reference>
<dbReference type="Proteomes" id="UP001597327">
    <property type="component" value="Unassembled WGS sequence"/>
</dbReference>
<accession>A0ABW4JZ65</accession>
<sequence length="84" mass="9412">MPQTRFAAPWPCVSASPFLRLSTGWTGRLSSALQHALSGWQSRRGLAQLPPCLEADVLGDRMETEFETGRAPHKHLWTGPSRRR</sequence>
<evidence type="ECO:0000313" key="1">
    <source>
        <dbReference type="EMBL" id="MFD1696438.1"/>
    </source>
</evidence>
<keyword evidence="2" id="KW-1185">Reference proteome</keyword>
<protein>
    <submittedName>
        <fullName evidence="1">Uncharacterized protein</fullName>
    </submittedName>
</protein>